<evidence type="ECO:0000256" key="6">
    <source>
        <dbReference type="RuleBase" id="RU361157"/>
    </source>
</evidence>
<feature type="transmembrane region" description="Helical" evidence="6">
    <location>
        <begin position="80"/>
        <end position="106"/>
    </location>
</feature>
<sequence length="283" mass="29407">MSEADGGALGVVPPQGGRVSIQAMRWAAADGWVLTSRALAHWARKPGEVAVGLLFPVMVVLMMGYLFGGQMDVPGGSAGYRAFIVPGMFALTMAFGVETTFAAIASDASKGVTDRFRSMPMASSAVVVGRATADMLHSVVALAVMAACGVLIGWRVHDGAGRALAGLGLLLLLRFSLVWLGVYLGLVAKGPESVAAVQVLVWPIGFLSSALVAPSTMPGWLGAIAEWNPMSATVTACRELFGEPAAGGSWAAQHSVLMAVVWPLAIAAVFLPLSVRRYRALGR</sequence>
<dbReference type="PIRSF" id="PIRSF006648">
    <property type="entry name" value="DrrB"/>
    <property type="match status" value="1"/>
</dbReference>
<evidence type="ECO:0000256" key="4">
    <source>
        <dbReference type="ARBA" id="ARBA00023136"/>
    </source>
</evidence>
<keyword evidence="4 6" id="KW-0472">Membrane</keyword>
<comment type="subcellular location">
    <subcellularLocation>
        <location evidence="6">Cell membrane</location>
        <topology evidence="6">Multi-pass membrane protein</topology>
    </subcellularLocation>
    <subcellularLocation>
        <location evidence="1">Membrane</location>
        <topology evidence="1">Multi-pass membrane protein</topology>
    </subcellularLocation>
</comment>
<feature type="transmembrane region" description="Helical" evidence="6">
    <location>
        <begin position="164"/>
        <end position="187"/>
    </location>
</feature>
<dbReference type="AlphaFoldDB" id="A0A239DB57"/>
<feature type="transmembrane region" description="Helical" evidence="6">
    <location>
        <begin position="49"/>
        <end position="68"/>
    </location>
</feature>
<proteinExistence type="inferred from homology"/>
<evidence type="ECO:0000259" key="7">
    <source>
        <dbReference type="PROSITE" id="PS51012"/>
    </source>
</evidence>
<dbReference type="InterPro" id="IPR000412">
    <property type="entry name" value="ABC_2_transport"/>
</dbReference>
<keyword evidence="6" id="KW-1003">Cell membrane</keyword>
<dbReference type="InterPro" id="IPR047817">
    <property type="entry name" value="ABC2_TM_bact-type"/>
</dbReference>
<evidence type="ECO:0000256" key="1">
    <source>
        <dbReference type="ARBA" id="ARBA00004141"/>
    </source>
</evidence>
<gene>
    <name evidence="8" type="ORF">SAMN06265355_11480</name>
</gene>
<feature type="transmembrane region" description="Helical" evidence="6">
    <location>
        <begin position="199"/>
        <end position="221"/>
    </location>
</feature>
<keyword evidence="9" id="KW-1185">Reference proteome</keyword>
<evidence type="ECO:0000256" key="3">
    <source>
        <dbReference type="ARBA" id="ARBA00022989"/>
    </source>
</evidence>
<evidence type="ECO:0000313" key="9">
    <source>
        <dbReference type="Proteomes" id="UP000198420"/>
    </source>
</evidence>
<evidence type="ECO:0000313" key="8">
    <source>
        <dbReference type="EMBL" id="SNS29540.1"/>
    </source>
</evidence>
<comment type="similarity">
    <text evidence="6">Belongs to the ABC-2 integral membrane protein family.</text>
</comment>
<dbReference type="GO" id="GO:0046677">
    <property type="term" value="P:response to antibiotic"/>
    <property type="evidence" value="ECO:0007669"/>
    <property type="project" value="UniProtKB-KW"/>
</dbReference>
<dbReference type="EMBL" id="FZNP01000014">
    <property type="protein sequence ID" value="SNS29540.1"/>
    <property type="molecule type" value="Genomic_DNA"/>
</dbReference>
<dbReference type="RefSeq" id="WP_179279084.1">
    <property type="nucleotide sequence ID" value="NZ_FZNP01000014.1"/>
</dbReference>
<feature type="transmembrane region" description="Helical" evidence="6">
    <location>
        <begin position="256"/>
        <end position="275"/>
    </location>
</feature>
<accession>A0A239DB57</accession>
<organism evidence="8 9">
    <name type="scientific">Actinomadura mexicana</name>
    <dbReference type="NCBI Taxonomy" id="134959"/>
    <lineage>
        <taxon>Bacteria</taxon>
        <taxon>Bacillati</taxon>
        <taxon>Actinomycetota</taxon>
        <taxon>Actinomycetes</taxon>
        <taxon>Streptosporangiales</taxon>
        <taxon>Thermomonosporaceae</taxon>
        <taxon>Actinomadura</taxon>
    </lineage>
</organism>
<keyword evidence="3 6" id="KW-1133">Transmembrane helix</keyword>
<dbReference type="Proteomes" id="UP000198420">
    <property type="component" value="Unassembled WGS sequence"/>
</dbReference>
<dbReference type="InterPro" id="IPR051784">
    <property type="entry name" value="Nod_factor_ABC_transporter"/>
</dbReference>
<feature type="domain" description="ABC transmembrane type-2" evidence="7">
    <location>
        <begin position="47"/>
        <end position="281"/>
    </location>
</feature>
<dbReference type="PANTHER" id="PTHR43229:SF2">
    <property type="entry name" value="NODULATION PROTEIN J"/>
    <property type="match status" value="1"/>
</dbReference>
<dbReference type="InterPro" id="IPR013525">
    <property type="entry name" value="ABC2_TM"/>
</dbReference>
<feature type="transmembrane region" description="Helical" evidence="6">
    <location>
        <begin position="127"/>
        <end position="152"/>
    </location>
</feature>
<dbReference type="PANTHER" id="PTHR43229">
    <property type="entry name" value="NODULATION PROTEIN J"/>
    <property type="match status" value="1"/>
</dbReference>
<evidence type="ECO:0000256" key="5">
    <source>
        <dbReference type="ARBA" id="ARBA00023251"/>
    </source>
</evidence>
<protein>
    <recommendedName>
        <fullName evidence="6">Transport permease protein</fullName>
    </recommendedName>
</protein>
<dbReference type="GO" id="GO:0043190">
    <property type="term" value="C:ATP-binding cassette (ABC) transporter complex"/>
    <property type="evidence" value="ECO:0007669"/>
    <property type="project" value="InterPro"/>
</dbReference>
<dbReference type="Pfam" id="PF01061">
    <property type="entry name" value="ABC2_membrane"/>
    <property type="match status" value="1"/>
</dbReference>
<dbReference type="PROSITE" id="PS51012">
    <property type="entry name" value="ABC_TM2"/>
    <property type="match status" value="1"/>
</dbReference>
<dbReference type="GO" id="GO:0140359">
    <property type="term" value="F:ABC-type transporter activity"/>
    <property type="evidence" value="ECO:0007669"/>
    <property type="project" value="InterPro"/>
</dbReference>
<reference evidence="9" key="1">
    <citation type="submission" date="2017-06" db="EMBL/GenBank/DDBJ databases">
        <authorList>
            <person name="Varghese N."/>
            <person name="Submissions S."/>
        </authorList>
    </citation>
    <scope>NUCLEOTIDE SEQUENCE [LARGE SCALE GENOMIC DNA]</scope>
    <source>
        <strain evidence="9">DSM 44485</strain>
    </source>
</reference>
<name>A0A239DB57_9ACTN</name>
<keyword evidence="5" id="KW-0046">Antibiotic resistance</keyword>
<keyword evidence="2 6" id="KW-0812">Transmembrane</keyword>
<keyword evidence="6" id="KW-0813">Transport</keyword>
<evidence type="ECO:0000256" key="2">
    <source>
        <dbReference type="ARBA" id="ARBA00022692"/>
    </source>
</evidence>